<evidence type="ECO:0000256" key="6">
    <source>
        <dbReference type="ARBA" id="ARBA00022918"/>
    </source>
</evidence>
<dbReference type="InterPro" id="IPR001584">
    <property type="entry name" value="Integrase_cat-core"/>
</dbReference>
<dbReference type="Gene3D" id="1.10.340.70">
    <property type="match status" value="1"/>
</dbReference>
<dbReference type="InterPro" id="IPR041588">
    <property type="entry name" value="Integrase_H2C2"/>
</dbReference>
<keyword evidence="4" id="KW-0255">Endonuclease</keyword>
<evidence type="ECO:0000256" key="2">
    <source>
        <dbReference type="ARBA" id="ARBA00022695"/>
    </source>
</evidence>
<proteinExistence type="predicted"/>
<dbReference type="InterPro" id="IPR050951">
    <property type="entry name" value="Retrovirus_Pol_polyprotein"/>
</dbReference>
<evidence type="ECO:0000256" key="5">
    <source>
        <dbReference type="ARBA" id="ARBA00022801"/>
    </source>
</evidence>
<dbReference type="PANTHER" id="PTHR37984:SF5">
    <property type="entry name" value="PROTEIN NYNRIN-LIKE"/>
    <property type="match status" value="1"/>
</dbReference>
<evidence type="ECO:0000259" key="7">
    <source>
        <dbReference type="PROSITE" id="PS50994"/>
    </source>
</evidence>
<dbReference type="GO" id="GO:0016787">
    <property type="term" value="F:hydrolase activity"/>
    <property type="evidence" value="ECO:0007669"/>
    <property type="project" value="UniProtKB-KW"/>
</dbReference>
<dbReference type="InterPro" id="IPR036397">
    <property type="entry name" value="RNaseH_sf"/>
</dbReference>
<keyword evidence="3" id="KW-0540">Nuclease</keyword>
<keyword evidence="5" id="KW-0378">Hydrolase</keyword>
<dbReference type="CDD" id="cd09274">
    <property type="entry name" value="RNase_HI_RT_Ty3"/>
    <property type="match status" value="1"/>
</dbReference>
<dbReference type="Gene3D" id="3.30.420.10">
    <property type="entry name" value="Ribonuclease H-like superfamily/Ribonuclease H"/>
    <property type="match status" value="1"/>
</dbReference>
<evidence type="ECO:0000256" key="4">
    <source>
        <dbReference type="ARBA" id="ARBA00022759"/>
    </source>
</evidence>
<dbReference type="PROSITE" id="PS50994">
    <property type="entry name" value="INTEGRASE"/>
    <property type="match status" value="1"/>
</dbReference>
<dbReference type="OrthoDB" id="5850908at2759"/>
<dbReference type="AlphaFoldDB" id="A0A814IRK3"/>
<dbReference type="GO" id="GO:0003676">
    <property type="term" value="F:nucleic acid binding"/>
    <property type="evidence" value="ECO:0007669"/>
    <property type="project" value="InterPro"/>
</dbReference>
<feature type="domain" description="Integrase catalytic" evidence="7">
    <location>
        <begin position="346"/>
        <end position="415"/>
    </location>
</feature>
<dbReference type="GO" id="GO:0004519">
    <property type="term" value="F:endonuclease activity"/>
    <property type="evidence" value="ECO:0007669"/>
    <property type="project" value="UniProtKB-KW"/>
</dbReference>
<dbReference type="PANTHER" id="PTHR37984">
    <property type="entry name" value="PROTEIN CBG26694"/>
    <property type="match status" value="1"/>
</dbReference>
<evidence type="ECO:0000256" key="3">
    <source>
        <dbReference type="ARBA" id="ARBA00022722"/>
    </source>
</evidence>
<dbReference type="Pfam" id="PF17917">
    <property type="entry name" value="RT_RNaseH"/>
    <property type="match status" value="1"/>
</dbReference>
<dbReference type="Gene3D" id="3.10.20.370">
    <property type="match status" value="1"/>
</dbReference>
<keyword evidence="1" id="KW-0808">Transferase</keyword>
<name>A0A814IRK3_9BILA</name>
<evidence type="ECO:0000313" key="8">
    <source>
        <dbReference type="EMBL" id="CAF1027528.1"/>
    </source>
</evidence>
<comment type="caution">
    <text evidence="8">The sequence shown here is derived from an EMBL/GenBank/DDBJ whole genome shotgun (WGS) entry which is preliminary data.</text>
</comment>
<dbReference type="Proteomes" id="UP000663879">
    <property type="component" value="Unassembled WGS sequence"/>
</dbReference>
<accession>A0A814IRK3</accession>
<protein>
    <recommendedName>
        <fullName evidence="7">Integrase catalytic domain-containing protein</fullName>
    </recommendedName>
</protein>
<dbReference type="Pfam" id="PF17921">
    <property type="entry name" value="Integrase_H2C2"/>
    <property type="match status" value="1"/>
</dbReference>
<dbReference type="GO" id="GO:0003964">
    <property type="term" value="F:RNA-directed DNA polymerase activity"/>
    <property type="evidence" value="ECO:0007669"/>
    <property type="project" value="UniProtKB-KW"/>
</dbReference>
<dbReference type="InterPro" id="IPR012337">
    <property type="entry name" value="RNaseH-like_sf"/>
</dbReference>
<dbReference type="FunFam" id="3.10.20.370:FF:000001">
    <property type="entry name" value="Retrovirus-related Pol polyprotein from transposon 17.6-like protein"/>
    <property type="match status" value="1"/>
</dbReference>
<evidence type="ECO:0000256" key="1">
    <source>
        <dbReference type="ARBA" id="ARBA00022679"/>
    </source>
</evidence>
<keyword evidence="6" id="KW-0695">RNA-directed DNA polymerase</keyword>
<sequence>MILNEKEPNLEEDYLDNLVAFVEEADDSDFENLDDSLENNNFGTEKKKNSDCVVIYKNYRWWWKRDNKDGIKPTMFNHYSSDTKTNNYGAVLCQEVDGEVKTVAYFSKQMNIAQTKYSTSEKELLAIVMSVEHFHSFLYGRFFTVRSDHQPLKWLLTKKDPISSRLARWIVYKFEIRYKPRASNGNADALSRMPEPLCTIDETDVPIDDFEDHVFNRNSILNLAWIKKQLTFKVFIQEDPKSPMQKALQSNLNYFVIQDDKLFYIKRTYENTILLYVIPDNAVEEILRVGHCSLLSGHLGIKKTMEKILSRFYLPGLKAIKTCDMCQRVKIIQPKRMELFHFLLSTAEIIADAIISSWICLYSIPEYILSDRGKNFQSMLLDLIYEKLDIKQLGTTAYHPECDGQSESFIRTLNRAEHSTTGYSPHELVFGEPPHIPIDLVFDLSEEVNTHQEFDYPNLQILFDHEDELNPKIDPFVLER</sequence>
<dbReference type="EMBL" id="CAJNOC010004602">
    <property type="protein sequence ID" value="CAF1027528.1"/>
    <property type="molecule type" value="Genomic_DNA"/>
</dbReference>
<dbReference type="GO" id="GO:0015074">
    <property type="term" value="P:DNA integration"/>
    <property type="evidence" value="ECO:0007669"/>
    <property type="project" value="InterPro"/>
</dbReference>
<organism evidence="8 9">
    <name type="scientific">Brachionus calyciflorus</name>
    <dbReference type="NCBI Taxonomy" id="104777"/>
    <lineage>
        <taxon>Eukaryota</taxon>
        <taxon>Metazoa</taxon>
        <taxon>Spiralia</taxon>
        <taxon>Gnathifera</taxon>
        <taxon>Rotifera</taxon>
        <taxon>Eurotatoria</taxon>
        <taxon>Monogononta</taxon>
        <taxon>Pseudotrocha</taxon>
        <taxon>Ploima</taxon>
        <taxon>Brachionidae</taxon>
        <taxon>Brachionus</taxon>
    </lineage>
</organism>
<dbReference type="InterPro" id="IPR043502">
    <property type="entry name" value="DNA/RNA_pol_sf"/>
</dbReference>
<dbReference type="InterPro" id="IPR041373">
    <property type="entry name" value="RT_RNaseH"/>
</dbReference>
<gene>
    <name evidence="8" type="ORF">OXX778_LOCUS17692</name>
</gene>
<reference evidence="8" key="1">
    <citation type="submission" date="2021-02" db="EMBL/GenBank/DDBJ databases">
        <authorList>
            <person name="Nowell W R."/>
        </authorList>
    </citation>
    <scope>NUCLEOTIDE SEQUENCE</scope>
    <source>
        <strain evidence="8">Ploen Becks lab</strain>
    </source>
</reference>
<keyword evidence="2" id="KW-0548">Nucleotidyltransferase</keyword>
<dbReference type="SUPFAM" id="SSF56672">
    <property type="entry name" value="DNA/RNA polymerases"/>
    <property type="match status" value="1"/>
</dbReference>
<keyword evidence="9" id="KW-1185">Reference proteome</keyword>
<evidence type="ECO:0000313" key="9">
    <source>
        <dbReference type="Proteomes" id="UP000663879"/>
    </source>
</evidence>
<dbReference type="SUPFAM" id="SSF53098">
    <property type="entry name" value="Ribonuclease H-like"/>
    <property type="match status" value="1"/>
</dbReference>